<comment type="caution">
    <text evidence="2">The sequence shown here is derived from an EMBL/GenBank/DDBJ whole genome shotgun (WGS) entry which is preliminary data.</text>
</comment>
<dbReference type="GO" id="GO:1901135">
    <property type="term" value="P:carbohydrate derivative metabolic process"/>
    <property type="evidence" value="ECO:0007669"/>
    <property type="project" value="UniProtKB-ARBA"/>
</dbReference>
<dbReference type="EMBL" id="DACRBY010000039">
    <property type="protein sequence ID" value="HAS8542463.1"/>
    <property type="molecule type" value="Genomic_DNA"/>
</dbReference>
<reference evidence="2" key="2">
    <citation type="submission" date="2019-01" db="EMBL/GenBank/DDBJ databases">
        <authorList>
            <consortium name="NCBI Pathogen Detection Project"/>
        </authorList>
    </citation>
    <scope>NUCLEOTIDE SEQUENCE</scope>
    <source>
        <strain evidence="2">BCW_3452</strain>
    </source>
</reference>
<accession>A0A8H9N460</accession>
<gene>
    <name evidence="2" type="ORF">I7730_21965</name>
</gene>
<dbReference type="Proteomes" id="UP000863257">
    <property type="component" value="Unassembled WGS sequence"/>
</dbReference>
<dbReference type="InterPro" id="IPR001296">
    <property type="entry name" value="Glyco_trans_1"/>
</dbReference>
<dbReference type="SUPFAM" id="SSF53756">
    <property type="entry name" value="UDP-Glycosyltransferase/glycogen phosphorylase"/>
    <property type="match status" value="1"/>
</dbReference>
<dbReference type="RefSeq" id="WP_154186473.1">
    <property type="nucleotide sequence ID" value="NZ_CP035784.1"/>
</dbReference>
<name>A0A8H9N460_VIBVL</name>
<evidence type="ECO:0000313" key="2">
    <source>
        <dbReference type="EMBL" id="HAS8542463.1"/>
    </source>
</evidence>
<evidence type="ECO:0000259" key="1">
    <source>
        <dbReference type="Pfam" id="PF00534"/>
    </source>
</evidence>
<feature type="domain" description="Glycosyl transferase family 1" evidence="1">
    <location>
        <begin position="200"/>
        <end position="361"/>
    </location>
</feature>
<dbReference type="PANTHER" id="PTHR12526:SF630">
    <property type="entry name" value="GLYCOSYLTRANSFERASE"/>
    <property type="match status" value="1"/>
</dbReference>
<dbReference type="PANTHER" id="PTHR12526">
    <property type="entry name" value="GLYCOSYLTRANSFERASE"/>
    <property type="match status" value="1"/>
</dbReference>
<proteinExistence type="predicted"/>
<dbReference type="Pfam" id="PF00534">
    <property type="entry name" value="Glycos_transf_1"/>
    <property type="match status" value="1"/>
</dbReference>
<dbReference type="GO" id="GO:0016757">
    <property type="term" value="F:glycosyltransferase activity"/>
    <property type="evidence" value="ECO:0007669"/>
    <property type="project" value="InterPro"/>
</dbReference>
<reference evidence="2" key="1">
    <citation type="journal article" date="2018" name="Genome Biol.">
        <title>SKESA: strategic k-mer extension for scrupulous assemblies.</title>
        <authorList>
            <person name="Souvorov A."/>
            <person name="Agarwala R."/>
            <person name="Lipman D.J."/>
        </authorList>
    </citation>
    <scope>NUCLEOTIDE SEQUENCE</scope>
    <source>
        <strain evidence="2">BCW_3452</strain>
    </source>
</reference>
<sequence>MKISLISLHGKMHGSSAGASKVFFAMANYLAQNHDVQAIYSDSAQGEPFFYAEPQVNLINLNAQKKFPRFKLQKIQRELYRGLSRIGLMKNYYDPVLVLKQKLVGRALREPLDDFSPDVVVAFGVSDLMSLNYSGAQYPVTLMCHSDAHRIYSNLTVLEKKALKTVERVQVLLPEYVSSLKGLNTNVVVIGNVVPQFETVTDSAQKKIIYLARIEKNKNQQLIVNAFASVDPQLRKDWQVEFYGSVSDQTYLADMNMLISQYGLTEQIRYCGATERPYEVLSSASICAFPSLNEGFPLAMTEAMSLGLAPIGLKSCNGVNQLIVDGHNGKLASTPDEFAAALEALMRDAELRNRFGLQAKEDVAQYSEASVWGAWERELLKFRRLK</sequence>
<dbReference type="AlphaFoldDB" id="A0A8H9N460"/>
<organism evidence="2">
    <name type="scientific">Vibrio vulnificus</name>
    <dbReference type="NCBI Taxonomy" id="672"/>
    <lineage>
        <taxon>Bacteria</taxon>
        <taxon>Pseudomonadati</taxon>
        <taxon>Pseudomonadota</taxon>
        <taxon>Gammaproteobacteria</taxon>
        <taxon>Vibrionales</taxon>
        <taxon>Vibrionaceae</taxon>
        <taxon>Vibrio</taxon>
    </lineage>
</organism>
<protein>
    <submittedName>
        <fullName evidence="2">Glycosyltransferase</fullName>
    </submittedName>
</protein>
<keyword evidence="2" id="KW-0808">Transferase</keyword>
<dbReference type="Gene3D" id="3.40.50.2000">
    <property type="entry name" value="Glycogen Phosphorylase B"/>
    <property type="match status" value="2"/>
</dbReference>